<evidence type="ECO:0000313" key="2">
    <source>
        <dbReference type="EMBL" id="KKK97077.1"/>
    </source>
</evidence>
<reference evidence="2" key="1">
    <citation type="journal article" date="2015" name="Nature">
        <title>Complex archaea that bridge the gap between prokaryotes and eukaryotes.</title>
        <authorList>
            <person name="Spang A."/>
            <person name="Saw J.H."/>
            <person name="Jorgensen S.L."/>
            <person name="Zaremba-Niedzwiedzka K."/>
            <person name="Martijn J."/>
            <person name="Lind A.E."/>
            <person name="van Eijk R."/>
            <person name="Schleper C."/>
            <person name="Guy L."/>
            <person name="Ettema T.J."/>
        </authorList>
    </citation>
    <scope>NUCLEOTIDE SEQUENCE</scope>
</reference>
<dbReference type="EMBL" id="LAZR01046206">
    <property type="protein sequence ID" value="KKK97077.1"/>
    <property type="molecule type" value="Genomic_DNA"/>
</dbReference>
<comment type="caution">
    <text evidence="2">The sequence shown here is derived from an EMBL/GenBank/DDBJ whole genome shotgun (WGS) entry which is preliminary data.</text>
</comment>
<feature type="transmembrane region" description="Helical" evidence="1">
    <location>
        <begin position="55"/>
        <end position="75"/>
    </location>
</feature>
<keyword evidence="1" id="KW-1133">Transmembrane helix</keyword>
<sequence>MTATQRDDLLIEMATDVKGLQVAITGNGTKGLGQRMDECEERTQPSQKTQLRKRALDVAFMGMIFAGINLGGRAIGIW</sequence>
<name>A0A0F8ZT80_9ZZZZ</name>
<keyword evidence="1" id="KW-0812">Transmembrane</keyword>
<gene>
    <name evidence="2" type="ORF">LCGC14_2656370</name>
</gene>
<accession>A0A0F8ZT80</accession>
<evidence type="ECO:0000256" key="1">
    <source>
        <dbReference type="SAM" id="Phobius"/>
    </source>
</evidence>
<protein>
    <submittedName>
        <fullName evidence="2">Uncharacterized protein</fullName>
    </submittedName>
</protein>
<dbReference type="AlphaFoldDB" id="A0A0F8ZT80"/>
<keyword evidence="1" id="KW-0472">Membrane</keyword>
<organism evidence="2">
    <name type="scientific">marine sediment metagenome</name>
    <dbReference type="NCBI Taxonomy" id="412755"/>
    <lineage>
        <taxon>unclassified sequences</taxon>
        <taxon>metagenomes</taxon>
        <taxon>ecological metagenomes</taxon>
    </lineage>
</organism>
<proteinExistence type="predicted"/>